<proteinExistence type="predicted"/>
<reference evidence="1" key="1">
    <citation type="submission" date="2020-09" db="EMBL/GenBank/DDBJ databases">
        <authorList>
            <person name="Dai Z."/>
            <person name="Yang S."/>
            <person name="Zhang W."/>
        </authorList>
    </citation>
    <scope>NUCLEOTIDE SEQUENCE</scope>
    <source>
        <strain evidence="1">Coa130par04</strain>
    </source>
</reference>
<reference evidence="1" key="2">
    <citation type="journal article" date="2022" name="Gigascience">
        <title>Parvovirus dark matter in the cloaca of wild birds.</title>
        <authorList>
            <person name="Dai Z."/>
            <person name="Wang H."/>
            <person name="Wu H."/>
            <person name="Zhang Q."/>
            <person name="Ji L."/>
            <person name="Wang X."/>
            <person name="Shen Q."/>
            <person name="Yang S."/>
            <person name="Ma X."/>
            <person name="Shan T."/>
            <person name="Zhang W."/>
        </authorList>
    </citation>
    <scope>NUCLEOTIDE SEQUENCE</scope>
    <source>
        <strain evidence="1">Coa130par04</strain>
    </source>
</reference>
<organism evidence="1">
    <name type="scientific">Periparus ater ambidensovirus</name>
    <dbReference type="NCBI Taxonomy" id="2794455"/>
    <lineage>
        <taxon>Viruses</taxon>
        <taxon>Monodnaviria</taxon>
        <taxon>Shotokuvirae</taxon>
        <taxon>Cossaviricota</taxon>
        <taxon>Quintoviricetes</taxon>
        <taxon>Piccovirales</taxon>
        <taxon>Parvoviridae</taxon>
        <taxon>Densovirinae</taxon>
        <taxon>Ambidensovirus</taxon>
    </lineage>
</organism>
<evidence type="ECO:0000313" key="1">
    <source>
        <dbReference type="EMBL" id="QTE03817.1"/>
    </source>
</evidence>
<accession>A0A8A4XCG2</accession>
<sequence>MLHFTATVILTLALMPLLLDAWRGLQKTPLHSHRRVTRSMELKGISTSTPTPLKDEIELKEASLRTFRKLNLMKLSSTKISQTCQSEQGWNKDLCVLREKWDTDIPTSSFPNKDNISTISGYFNGLNFNTNVRQDIKKGKYSDCHFYERKKKKEVPSSCYGKNYEENWDGLKWFLYEHRDELMYTFDYILWDSELPTRKENQFWYLILYLKTLVSLIENPVDIVDIVSYQLVNKVADLVKRVYRLENNREPLVVTKKPLAYVTAISVIDKAVLNSSNVPTDNIVVEKNFNIKSKYYLLCIY</sequence>
<name>A0A8A4XCG2_9VIRU</name>
<dbReference type="EMBL" id="MW046430">
    <property type="protein sequence ID" value="QTE03817.1"/>
    <property type="molecule type" value="Genomic_DNA"/>
</dbReference>
<protein>
    <submittedName>
        <fullName evidence="1">Uncharacterized protein</fullName>
    </submittedName>
</protein>